<dbReference type="Proteomes" id="UP001177003">
    <property type="component" value="Chromosome 9"/>
</dbReference>
<feature type="signal peptide" evidence="11">
    <location>
        <begin position="1"/>
        <end position="28"/>
    </location>
</feature>
<comment type="subcellular location">
    <subcellularLocation>
        <location evidence="1">Cell membrane</location>
        <topology evidence="1">Single-pass type I membrane protein</topology>
    </subcellularLocation>
</comment>
<keyword evidence="6 11" id="KW-0732">Signal</keyword>
<feature type="domain" description="Leucine-rich repeat-containing N-terminal plant-type" evidence="12">
    <location>
        <begin position="28"/>
        <end position="69"/>
    </location>
</feature>
<dbReference type="Pfam" id="PF00560">
    <property type="entry name" value="LRR_1"/>
    <property type="match status" value="3"/>
</dbReference>
<dbReference type="GO" id="GO:0005886">
    <property type="term" value="C:plasma membrane"/>
    <property type="evidence" value="ECO:0007669"/>
    <property type="project" value="UniProtKB-SubCell"/>
</dbReference>
<dbReference type="InterPro" id="IPR051502">
    <property type="entry name" value="RLP_Defense_Trigger"/>
</dbReference>
<keyword evidence="3" id="KW-1003">Cell membrane</keyword>
<keyword evidence="7" id="KW-0677">Repeat</keyword>
<evidence type="ECO:0000313" key="13">
    <source>
        <dbReference type="EMBL" id="CAI9301939.1"/>
    </source>
</evidence>
<sequence length="356" mass="39427">MERNSILRVRLRMLIMLACVATIKATEADISCLRSIKESLEDPSHIFSSWDFNHMYEGFICTFAGVECWHDDNIVISIHLAGKKLRGSFPIGIKNCTNMATLDLSNNYISGPIPSDLGDGLDFIVDLNLSNNSLSGPIPRSIVNWRYINVLRLDNNNLTGQIPSDLTGLDRIKVFNVTNNRLSGPVPIFSNGDFSAESYGNNLELCGGPLKACKDDKHDDEGHHKTKQLVNAIKVNPTTTTQAEVQALVGEALLVKDVAKASGDVAIVATKNGTKEINGSNKDRMDRNHGIHLHHHTFLMDHINPQITGLITPTGPVNILDPQHNRDQLDLRYSHQVRRLLPLLNLLVILATVRQI</sequence>
<name>A0AA36A0X9_LACSI</name>
<evidence type="ECO:0000256" key="10">
    <source>
        <dbReference type="ARBA" id="ARBA00023180"/>
    </source>
</evidence>
<protein>
    <recommendedName>
        <fullName evidence="12">Leucine-rich repeat-containing N-terminal plant-type domain-containing protein</fullName>
    </recommendedName>
</protein>
<dbReference type="FunFam" id="3.80.10.10:FF:000400">
    <property type="entry name" value="Nuclear pore complex protein NUP107"/>
    <property type="match status" value="1"/>
</dbReference>
<feature type="chain" id="PRO_5041323388" description="Leucine-rich repeat-containing N-terminal plant-type domain-containing protein" evidence="11">
    <location>
        <begin position="29"/>
        <end position="356"/>
    </location>
</feature>
<dbReference type="InterPro" id="IPR001611">
    <property type="entry name" value="Leu-rich_rpt"/>
</dbReference>
<keyword evidence="4" id="KW-0433">Leucine-rich repeat</keyword>
<dbReference type="Gene3D" id="3.80.10.10">
    <property type="entry name" value="Ribonuclease Inhibitor"/>
    <property type="match status" value="1"/>
</dbReference>
<evidence type="ECO:0000256" key="6">
    <source>
        <dbReference type="ARBA" id="ARBA00022729"/>
    </source>
</evidence>
<keyword evidence="5" id="KW-0812">Transmembrane</keyword>
<dbReference type="SUPFAM" id="SSF52058">
    <property type="entry name" value="L domain-like"/>
    <property type="match status" value="1"/>
</dbReference>
<evidence type="ECO:0000256" key="5">
    <source>
        <dbReference type="ARBA" id="ARBA00022692"/>
    </source>
</evidence>
<keyword evidence="10" id="KW-0325">Glycoprotein</keyword>
<evidence type="ECO:0000256" key="4">
    <source>
        <dbReference type="ARBA" id="ARBA00022614"/>
    </source>
</evidence>
<evidence type="ECO:0000256" key="11">
    <source>
        <dbReference type="SAM" id="SignalP"/>
    </source>
</evidence>
<accession>A0AA36A0X9</accession>
<dbReference type="PANTHER" id="PTHR48062:SF52">
    <property type="entry name" value="RECEPTOR-LIKE PROTEIN 8-RELATED"/>
    <property type="match status" value="1"/>
</dbReference>
<keyword evidence="8" id="KW-1133">Transmembrane helix</keyword>
<reference evidence="13" key="1">
    <citation type="submission" date="2023-04" db="EMBL/GenBank/DDBJ databases">
        <authorList>
            <person name="Vijverberg K."/>
            <person name="Xiong W."/>
            <person name="Schranz E."/>
        </authorList>
    </citation>
    <scope>NUCLEOTIDE SEQUENCE</scope>
</reference>
<keyword evidence="9" id="KW-0472">Membrane</keyword>
<evidence type="ECO:0000256" key="1">
    <source>
        <dbReference type="ARBA" id="ARBA00004251"/>
    </source>
</evidence>
<evidence type="ECO:0000313" key="14">
    <source>
        <dbReference type="Proteomes" id="UP001177003"/>
    </source>
</evidence>
<dbReference type="InterPro" id="IPR032675">
    <property type="entry name" value="LRR_dom_sf"/>
</dbReference>
<keyword evidence="14" id="KW-1185">Reference proteome</keyword>
<evidence type="ECO:0000256" key="3">
    <source>
        <dbReference type="ARBA" id="ARBA00022475"/>
    </source>
</evidence>
<organism evidence="13 14">
    <name type="scientific">Lactuca saligna</name>
    <name type="common">Willowleaf lettuce</name>
    <dbReference type="NCBI Taxonomy" id="75948"/>
    <lineage>
        <taxon>Eukaryota</taxon>
        <taxon>Viridiplantae</taxon>
        <taxon>Streptophyta</taxon>
        <taxon>Embryophyta</taxon>
        <taxon>Tracheophyta</taxon>
        <taxon>Spermatophyta</taxon>
        <taxon>Magnoliopsida</taxon>
        <taxon>eudicotyledons</taxon>
        <taxon>Gunneridae</taxon>
        <taxon>Pentapetalae</taxon>
        <taxon>asterids</taxon>
        <taxon>campanulids</taxon>
        <taxon>Asterales</taxon>
        <taxon>Asteraceae</taxon>
        <taxon>Cichorioideae</taxon>
        <taxon>Cichorieae</taxon>
        <taxon>Lactucinae</taxon>
        <taxon>Lactuca</taxon>
    </lineage>
</organism>
<proteinExistence type="inferred from homology"/>
<dbReference type="InterPro" id="IPR013210">
    <property type="entry name" value="LRR_N_plant-typ"/>
</dbReference>
<evidence type="ECO:0000259" key="12">
    <source>
        <dbReference type="Pfam" id="PF08263"/>
    </source>
</evidence>
<comment type="similarity">
    <text evidence="2">Belongs to the RLP family.</text>
</comment>
<dbReference type="Pfam" id="PF08263">
    <property type="entry name" value="LRRNT_2"/>
    <property type="match status" value="1"/>
</dbReference>
<dbReference type="AlphaFoldDB" id="A0AA36A0X9"/>
<dbReference type="PANTHER" id="PTHR48062">
    <property type="entry name" value="RECEPTOR-LIKE PROTEIN 14"/>
    <property type="match status" value="1"/>
</dbReference>
<evidence type="ECO:0000256" key="2">
    <source>
        <dbReference type="ARBA" id="ARBA00009592"/>
    </source>
</evidence>
<dbReference type="EMBL" id="OX465085">
    <property type="protein sequence ID" value="CAI9301939.1"/>
    <property type="molecule type" value="Genomic_DNA"/>
</dbReference>
<evidence type="ECO:0000256" key="8">
    <source>
        <dbReference type="ARBA" id="ARBA00022989"/>
    </source>
</evidence>
<evidence type="ECO:0000256" key="7">
    <source>
        <dbReference type="ARBA" id="ARBA00022737"/>
    </source>
</evidence>
<gene>
    <name evidence="13" type="ORF">LSALG_LOCUS40457</name>
</gene>
<evidence type="ECO:0000256" key="9">
    <source>
        <dbReference type="ARBA" id="ARBA00023136"/>
    </source>
</evidence>